<accession>A0A7C8M3R1</accession>
<name>A0A7C8M3R1_9PLEO</name>
<feature type="compositionally biased region" description="Polar residues" evidence="1">
    <location>
        <begin position="33"/>
        <end position="44"/>
    </location>
</feature>
<feature type="region of interest" description="Disordered" evidence="1">
    <location>
        <begin position="1"/>
        <end position="54"/>
    </location>
</feature>
<protein>
    <submittedName>
        <fullName evidence="2">Uncharacterized protein</fullName>
    </submittedName>
</protein>
<proteinExistence type="predicted"/>
<comment type="caution">
    <text evidence="2">The sequence shown here is derived from an EMBL/GenBank/DDBJ whole genome shotgun (WGS) entry which is preliminary data.</text>
</comment>
<dbReference type="EMBL" id="JAADJZ010000016">
    <property type="protein sequence ID" value="KAF2869380.1"/>
    <property type="molecule type" value="Genomic_DNA"/>
</dbReference>
<gene>
    <name evidence="2" type="ORF">BDV95DRAFT_98243</name>
</gene>
<evidence type="ECO:0000313" key="3">
    <source>
        <dbReference type="Proteomes" id="UP000481861"/>
    </source>
</evidence>
<keyword evidence="3" id="KW-1185">Reference proteome</keyword>
<organism evidence="2 3">
    <name type="scientific">Massariosphaeria phaeospora</name>
    <dbReference type="NCBI Taxonomy" id="100035"/>
    <lineage>
        <taxon>Eukaryota</taxon>
        <taxon>Fungi</taxon>
        <taxon>Dikarya</taxon>
        <taxon>Ascomycota</taxon>
        <taxon>Pezizomycotina</taxon>
        <taxon>Dothideomycetes</taxon>
        <taxon>Pleosporomycetidae</taxon>
        <taxon>Pleosporales</taxon>
        <taxon>Pleosporales incertae sedis</taxon>
        <taxon>Massariosphaeria</taxon>
    </lineage>
</organism>
<sequence length="54" mass="6010">MVDTMDSSKATATATGSLFPFMRLPRELRDQVSQEPANTCSRTFRTFPGGRNMP</sequence>
<feature type="compositionally biased region" description="Polar residues" evidence="1">
    <location>
        <begin position="1"/>
        <end position="16"/>
    </location>
</feature>
<dbReference type="Proteomes" id="UP000481861">
    <property type="component" value="Unassembled WGS sequence"/>
</dbReference>
<reference evidence="2 3" key="1">
    <citation type="submission" date="2020-01" db="EMBL/GenBank/DDBJ databases">
        <authorList>
            <consortium name="DOE Joint Genome Institute"/>
            <person name="Haridas S."/>
            <person name="Albert R."/>
            <person name="Binder M."/>
            <person name="Bloem J."/>
            <person name="Labutti K."/>
            <person name="Salamov A."/>
            <person name="Andreopoulos B."/>
            <person name="Baker S.E."/>
            <person name="Barry K."/>
            <person name="Bills G."/>
            <person name="Bluhm B.H."/>
            <person name="Cannon C."/>
            <person name="Castanera R."/>
            <person name="Culley D.E."/>
            <person name="Daum C."/>
            <person name="Ezra D."/>
            <person name="Gonzalez J.B."/>
            <person name="Henrissat B."/>
            <person name="Kuo A."/>
            <person name="Liang C."/>
            <person name="Lipzen A."/>
            <person name="Lutzoni F."/>
            <person name="Magnuson J."/>
            <person name="Mondo S."/>
            <person name="Nolan M."/>
            <person name="Ohm R."/>
            <person name="Pangilinan J."/>
            <person name="Park H.-J.H."/>
            <person name="Ramirez L."/>
            <person name="Alfaro M."/>
            <person name="Sun H."/>
            <person name="Tritt A."/>
            <person name="Yoshinaga Y."/>
            <person name="Zwiers L.-H.L."/>
            <person name="Turgeon B.G."/>
            <person name="Goodwin S.B."/>
            <person name="Spatafora J.W."/>
            <person name="Crous P.W."/>
            <person name="Grigoriev I.V."/>
        </authorList>
    </citation>
    <scope>NUCLEOTIDE SEQUENCE [LARGE SCALE GENOMIC DNA]</scope>
    <source>
        <strain evidence="2 3">CBS 611.86</strain>
    </source>
</reference>
<evidence type="ECO:0000313" key="2">
    <source>
        <dbReference type="EMBL" id="KAF2869380.1"/>
    </source>
</evidence>
<dbReference type="OrthoDB" id="4761172at2759"/>
<evidence type="ECO:0000256" key="1">
    <source>
        <dbReference type="SAM" id="MobiDB-lite"/>
    </source>
</evidence>
<dbReference type="AlphaFoldDB" id="A0A7C8M3R1"/>